<keyword evidence="3" id="KW-1185">Reference proteome</keyword>
<organism evidence="2 3">
    <name type="scientific">Crocosphaera chwakensis CCY0110</name>
    <dbReference type="NCBI Taxonomy" id="391612"/>
    <lineage>
        <taxon>Bacteria</taxon>
        <taxon>Bacillati</taxon>
        <taxon>Cyanobacteriota</taxon>
        <taxon>Cyanophyceae</taxon>
        <taxon>Oscillatoriophycideae</taxon>
        <taxon>Chroococcales</taxon>
        <taxon>Aphanothecaceae</taxon>
        <taxon>Crocosphaera</taxon>
        <taxon>Crocosphaera chwakensis</taxon>
    </lineage>
</organism>
<accession>A3IVA2</accession>
<dbReference type="RefSeq" id="WP_008277310.1">
    <property type="nucleotide sequence ID" value="NZ_AAXW01000041.1"/>
</dbReference>
<reference evidence="2 3" key="1">
    <citation type="submission" date="2007-03" db="EMBL/GenBank/DDBJ databases">
        <authorList>
            <person name="Stal L."/>
            <person name="Ferriera S."/>
            <person name="Johnson J."/>
            <person name="Kravitz S."/>
            <person name="Beeson K."/>
            <person name="Sutton G."/>
            <person name="Rogers Y.-H."/>
            <person name="Friedman R."/>
            <person name="Frazier M."/>
            <person name="Venter J.C."/>
        </authorList>
    </citation>
    <scope>NUCLEOTIDE SEQUENCE [LARGE SCALE GENOMIC DNA]</scope>
    <source>
        <strain evidence="2 3">CCY0110</strain>
    </source>
</reference>
<dbReference type="OrthoDB" id="336698at2"/>
<dbReference type="PROSITE" id="PS51402">
    <property type="entry name" value="CATALASE_3"/>
    <property type="match status" value="1"/>
</dbReference>
<evidence type="ECO:0000259" key="1">
    <source>
        <dbReference type="SMART" id="SM01060"/>
    </source>
</evidence>
<dbReference type="InterPro" id="IPR020835">
    <property type="entry name" value="Catalase_sf"/>
</dbReference>
<gene>
    <name evidence="2" type="ORF">CY0110_08391</name>
</gene>
<dbReference type="GO" id="GO:0006979">
    <property type="term" value="P:response to oxidative stress"/>
    <property type="evidence" value="ECO:0007669"/>
    <property type="project" value="InterPro"/>
</dbReference>
<dbReference type="EMBL" id="AAXW01000041">
    <property type="protein sequence ID" value="EAZ89571.1"/>
    <property type="molecule type" value="Genomic_DNA"/>
</dbReference>
<dbReference type="Proteomes" id="UP000003781">
    <property type="component" value="Unassembled WGS sequence"/>
</dbReference>
<name>A3IVA2_9CHRO</name>
<evidence type="ECO:0000313" key="2">
    <source>
        <dbReference type="EMBL" id="EAZ89571.1"/>
    </source>
</evidence>
<dbReference type="InterPro" id="IPR018028">
    <property type="entry name" value="Catalase"/>
</dbReference>
<proteinExistence type="predicted"/>
<dbReference type="eggNOG" id="COG0753">
    <property type="taxonomic scope" value="Bacteria"/>
</dbReference>
<dbReference type="Gene3D" id="2.40.180.10">
    <property type="entry name" value="Catalase core domain"/>
    <property type="match status" value="1"/>
</dbReference>
<dbReference type="SUPFAM" id="SSF56634">
    <property type="entry name" value="Heme-dependent catalase-like"/>
    <property type="match status" value="1"/>
</dbReference>
<dbReference type="GO" id="GO:0020037">
    <property type="term" value="F:heme binding"/>
    <property type="evidence" value="ECO:0007669"/>
    <property type="project" value="InterPro"/>
</dbReference>
<dbReference type="CDD" id="cd08152">
    <property type="entry name" value="y4iL_like"/>
    <property type="match status" value="1"/>
</dbReference>
<protein>
    <recommendedName>
        <fullName evidence="1">Catalase core domain-containing protein</fullName>
    </recommendedName>
</protein>
<dbReference type="InterPro" id="IPR011614">
    <property type="entry name" value="Catalase_core"/>
</dbReference>
<sequence>MSQLGQEHFPEDEQQTIKKLVEIFEFLMRDYQFSPSPRTQHPKSHGYVQGEFIIEENMSDQFKVGIFAEPKTYPIWVRFSNGSGASDKNGNFQPDTLGDIRGVSIKLLGVKGCKAFEDSVPNEQDFIAVNTPIFFLRDAKAYLDFFPIVNGIRDGKISMNADGSPKHIPDELKASYEAIAYSLPLLNQVRSQVMTSPLEANYWSATPYKFRDTAMKYAVFPHLEGKKFNIETAKDKTNYLREAMTKHLAKKDAYFDFCIQLQTNAEKMPIEDPTVLWDEKESPFIKVATMRIFQQEFNNQERIEMDERQSFSPWNCLQEYRPLGGVNRARKIYGDMADFRNKINNA</sequence>
<dbReference type="Pfam" id="PF00199">
    <property type="entry name" value="Catalase"/>
    <property type="match status" value="1"/>
</dbReference>
<comment type="caution">
    <text evidence="2">The sequence shown here is derived from an EMBL/GenBank/DDBJ whole genome shotgun (WGS) entry which is preliminary data.</text>
</comment>
<dbReference type="SMART" id="SM01060">
    <property type="entry name" value="Catalase"/>
    <property type="match status" value="1"/>
</dbReference>
<dbReference type="GO" id="GO:0004096">
    <property type="term" value="F:catalase activity"/>
    <property type="evidence" value="ECO:0007669"/>
    <property type="project" value="InterPro"/>
</dbReference>
<dbReference type="AlphaFoldDB" id="A3IVA2"/>
<feature type="domain" description="Catalase core" evidence="1">
    <location>
        <begin position="1"/>
        <end position="346"/>
    </location>
</feature>
<evidence type="ECO:0000313" key="3">
    <source>
        <dbReference type="Proteomes" id="UP000003781"/>
    </source>
</evidence>